<accession>A0A6P8ERQ6</accession>
<evidence type="ECO:0000259" key="5">
    <source>
        <dbReference type="PROSITE" id="PS50089"/>
    </source>
</evidence>
<dbReference type="PANTHER" id="PTHR21540">
    <property type="entry name" value="RING FINGER AND SWIM DOMAIN-CONTAINING PROTEIN 2"/>
    <property type="match status" value="1"/>
</dbReference>
<dbReference type="Proteomes" id="UP000515152">
    <property type="component" value="Chromosome 21"/>
</dbReference>
<gene>
    <name evidence="9" type="primary">zswim2</name>
</gene>
<dbReference type="InterPro" id="IPR007527">
    <property type="entry name" value="Znf_SWIM"/>
</dbReference>
<evidence type="ECO:0000259" key="7">
    <source>
        <dbReference type="PROSITE" id="PS50966"/>
    </source>
</evidence>
<proteinExistence type="predicted"/>
<dbReference type="InterPro" id="IPR000433">
    <property type="entry name" value="Znf_ZZ"/>
</dbReference>
<dbReference type="CDD" id="cd16494">
    <property type="entry name" value="RING-CH-C4HC3_ZSWM2"/>
    <property type="match status" value="1"/>
</dbReference>
<sequence>MFRKTVWRKTVSDAINWHQDQALNTTIFILKDFGPTGFLLKENEGVKNFKVCLGDPHTCSCPAFQKEKELCKHICWILMRKFRLPRDHDYCFQLGLVERQILELLQGLHRVTTPRPKVQLPPEPQDLAKEDGSLWQKDIGEDDVCPICQEELLSKRLPVAHCRFGCGNNIHISCMKVWADHQNRSDSDTTVKCPLCREDFGPMKLLLEQVRNANKLQTSSEREPLNKHLGVLCNNCRILPIIGKCYRCSSCRFYHLCEDCMKRGFHLKHVNHVFGIRLAVLTALPLVRVRQGSRLLEAGMQCRICLRGFQLGQQVRRLPCHHKFHKDCVDVWVRQSNCCPLDWHVIYNPLTWGVSVSTLTLPVSAAMRGKLPDDQCKDLFIPGVGLKERTTDLMPVTLVDSSVCPSAPWPHPTVRPSPSFQDLTIFSVRIDQPRPHAPRTGLSVKRSGFRAAHPIVLQQRDPRLAAAAAVLEPQSGDTHAGLYVGVSPLGSVLHSPGNAVPRRIRPLRKVRSVGPSGSGSGQVRELTLRMTGVYISSPNPQKN</sequence>
<keyword evidence="2 4" id="KW-0863">Zinc-finger</keyword>
<dbReference type="GeneID" id="105894537"/>
<dbReference type="Gene3D" id="3.30.40.10">
    <property type="entry name" value="Zinc/RING finger domain, C3HC4 (zinc finger)"/>
    <property type="match status" value="2"/>
</dbReference>
<dbReference type="OrthoDB" id="8062037at2759"/>
<dbReference type="Pfam" id="PF13639">
    <property type="entry name" value="zf-RING_2"/>
    <property type="match status" value="1"/>
</dbReference>
<evidence type="ECO:0000256" key="1">
    <source>
        <dbReference type="ARBA" id="ARBA00022723"/>
    </source>
</evidence>
<dbReference type="PANTHER" id="PTHR21540:SF3">
    <property type="entry name" value="E3 UBIQUITIN-PROTEIN LIGASE ZSWIM2"/>
    <property type="match status" value="1"/>
</dbReference>
<dbReference type="AlphaFoldDB" id="A0A6P8ERQ6"/>
<keyword evidence="3" id="KW-0862">Zinc</keyword>
<dbReference type="SMART" id="SM00184">
    <property type="entry name" value="RING"/>
    <property type="match status" value="2"/>
</dbReference>
<keyword evidence="1" id="KW-0479">Metal-binding</keyword>
<evidence type="ECO:0000256" key="3">
    <source>
        <dbReference type="ARBA" id="ARBA00022833"/>
    </source>
</evidence>
<dbReference type="RefSeq" id="XP_031415026.1">
    <property type="nucleotide sequence ID" value="XM_031559166.1"/>
</dbReference>
<reference evidence="9" key="1">
    <citation type="submission" date="2025-08" db="UniProtKB">
        <authorList>
            <consortium name="RefSeq"/>
        </authorList>
    </citation>
    <scope>IDENTIFICATION</scope>
</reference>
<organism evidence="8 9">
    <name type="scientific">Clupea harengus</name>
    <name type="common">Atlantic herring</name>
    <dbReference type="NCBI Taxonomy" id="7950"/>
    <lineage>
        <taxon>Eukaryota</taxon>
        <taxon>Metazoa</taxon>
        <taxon>Chordata</taxon>
        <taxon>Craniata</taxon>
        <taxon>Vertebrata</taxon>
        <taxon>Euteleostomi</taxon>
        <taxon>Actinopterygii</taxon>
        <taxon>Neopterygii</taxon>
        <taxon>Teleostei</taxon>
        <taxon>Clupei</taxon>
        <taxon>Clupeiformes</taxon>
        <taxon>Clupeoidei</taxon>
        <taxon>Clupeidae</taxon>
        <taxon>Clupea</taxon>
    </lineage>
</organism>
<evidence type="ECO:0000259" key="6">
    <source>
        <dbReference type="PROSITE" id="PS50135"/>
    </source>
</evidence>
<dbReference type="CDD" id="cd16486">
    <property type="entry name" value="mRING-H2-C3H2C2D_ZSWM2"/>
    <property type="match status" value="1"/>
</dbReference>
<dbReference type="SUPFAM" id="SSF57850">
    <property type="entry name" value="RING/U-box"/>
    <property type="match status" value="3"/>
</dbReference>
<dbReference type="PROSITE" id="PS50089">
    <property type="entry name" value="ZF_RING_2"/>
    <property type="match status" value="2"/>
</dbReference>
<feature type="domain" description="SWIM-type" evidence="7">
    <location>
        <begin position="49"/>
        <end position="82"/>
    </location>
</feature>
<dbReference type="InterPro" id="IPR001841">
    <property type="entry name" value="Znf_RING"/>
</dbReference>
<dbReference type="KEGG" id="char:105894537"/>
<dbReference type="PROSITE" id="PS50966">
    <property type="entry name" value="ZF_SWIM"/>
    <property type="match status" value="1"/>
</dbReference>
<feature type="domain" description="RING-type" evidence="5">
    <location>
        <begin position="145"/>
        <end position="197"/>
    </location>
</feature>
<feature type="domain" description="ZZ-type" evidence="6">
    <location>
        <begin position="228"/>
        <end position="282"/>
    </location>
</feature>
<dbReference type="InterPro" id="IPR043145">
    <property type="entry name" value="Znf_ZZ_sf"/>
</dbReference>
<dbReference type="InterPro" id="IPR039903">
    <property type="entry name" value="Zswim2"/>
</dbReference>
<keyword evidence="8" id="KW-1185">Reference proteome</keyword>
<evidence type="ECO:0000313" key="8">
    <source>
        <dbReference type="Proteomes" id="UP000515152"/>
    </source>
</evidence>
<dbReference type="Pfam" id="PF04434">
    <property type="entry name" value="SWIM"/>
    <property type="match status" value="1"/>
</dbReference>
<name>A0A6P8ERQ6_CLUHA</name>
<evidence type="ECO:0000256" key="4">
    <source>
        <dbReference type="PROSITE-ProRule" id="PRU00228"/>
    </source>
</evidence>
<dbReference type="InterPro" id="IPR013083">
    <property type="entry name" value="Znf_RING/FYVE/PHD"/>
</dbReference>
<evidence type="ECO:0000256" key="2">
    <source>
        <dbReference type="ARBA" id="ARBA00022771"/>
    </source>
</evidence>
<feature type="domain" description="RING-type" evidence="5">
    <location>
        <begin position="302"/>
        <end position="342"/>
    </location>
</feature>
<evidence type="ECO:0000313" key="9">
    <source>
        <dbReference type="RefSeq" id="XP_031415026.1"/>
    </source>
</evidence>
<dbReference type="CTD" id="151112"/>
<dbReference type="GO" id="GO:0008270">
    <property type="term" value="F:zinc ion binding"/>
    <property type="evidence" value="ECO:0007669"/>
    <property type="project" value="UniProtKB-KW"/>
</dbReference>
<dbReference type="Gene3D" id="3.30.60.90">
    <property type="match status" value="1"/>
</dbReference>
<dbReference type="PROSITE" id="PS50135">
    <property type="entry name" value="ZF_ZZ_2"/>
    <property type="match status" value="1"/>
</dbReference>
<protein>
    <submittedName>
        <fullName evidence="9">E3 ubiquitin-protein ligase ZSWIM2</fullName>
    </submittedName>
</protein>
<dbReference type="SMART" id="SM00291">
    <property type="entry name" value="ZnF_ZZ"/>
    <property type="match status" value="1"/>
</dbReference>
<dbReference type="GO" id="GO:0061630">
    <property type="term" value="F:ubiquitin protein ligase activity"/>
    <property type="evidence" value="ECO:0007669"/>
    <property type="project" value="InterPro"/>
</dbReference>